<dbReference type="SUPFAM" id="SSF55486">
    <property type="entry name" value="Metalloproteases ('zincins'), catalytic domain"/>
    <property type="match status" value="1"/>
</dbReference>
<feature type="region of interest" description="Disordered" evidence="5">
    <location>
        <begin position="12"/>
        <end position="37"/>
    </location>
</feature>
<reference evidence="7 8" key="1">
    <citation type="submission" date="2015-07" db="EMBL/GenBank/DDBJ databases">
        <authorList>
            <person name="Noorani M."/>
        </authorList>
    </citation>
    <scope>NUCLEOTIDE SEQUENCE [LARGE SCALE GENOMIC DNA]</scope>
    <source>
        <strain evidence="7 8">0788_9</strain>
    </source>
</reference>
<keyword evidence="3" id="KW-0862">Zinc</keyword>
<dbReference type="PANTHER" id="PTHR43579:SF1">
    <property type="entry name" value="NEUTRAL METALLOPROTEINASE"/>
    <property type="match status" value="1"/>
</dbReference>
<evidence type="ECO:0000256" key="3">
    <source>
        <dbReference type="ARBA" id="ARBA00022833"/>
    </source>
</evidence>
<dbReference type="Gene3D" id="1.10.390.10">
    <property type="entry name" value="Neutral Protease Domain 2"/>
    <property type="match status" value="1"/>
</dbReference>
<dbReference type="Pfam" id="PF02868">
    <property type="entry name" value="Peptidase_M4_C"/>
    <property type="match status" value="1"/>
</dbReference>
<dbReference type="AlphaFoldDB" id="A0A0N0GGV2"/>
<evidence type="ECO:0000256" key="5">
    <source>
        <dbReference type="SAM" id="MobiDB-lite"/>
    </source>
</evidence>
<accession>A0A0N0GGV2</accession>
<keyword evidence="4 7" id="KW-0482">Metalloprotease</keyword>
<dbReference type="InterPro" id="IPR001570">
    <property type="entry name" value="Peptidase_M4_C_domain"/>
</dbReference>
<sequence length="132" mass="14224">MVGKELLVPAPTRRGIRDMERPGTAYANDPDLGDDPQPATMADLYKGAKDRGGVHINSGIPNRAFVLVAKALGGNAWEVAGRIWYETMLALKSDSQFIDCARTSIKIAADSRFGPKAKKAVQAAWKEVGVKV</sequence>
<evidence type="ECO:0000313" key="7">
    <source>
        <dbReference type="EMBL" id="KPC33650.1"/>
    </source>
</evidence>
<proteinExistence type="predicted"/>
<name>A0A0N0GGV2_PSESX</name>
<reference evidence="7 8" key="2">
    <citation type="submission" date="2015-10" db="EMBL/GenBank/DDBJ databases">
        <title>Comparative genomics and high-throughput reverse genetic screens identify a new phytobacterial MAMP and an Arabidopsis receptor required for immune elicitation.</title>
        <authorList>
            <person name="Mott G.A."/>
            <person name="Thakur S."/>
            <person name="Wang P.W."/>
            <person name="Desveaux D."/>
            <person name="Guttman D.S."/>
        </authorList>
    </citation>
    <scope>NUCLEOTIDE SEQUENCE [LARGE SCALE GENOMIC DNA]</scope>
    <source>
        <strain evidence="7 8">0788_9</strain>
    </source>
</reference>
<dbReference type="Proteomes" id="UP000037891">
    <property type="component" value="Unassembled WGS sequence"/>
</dbReference>
<feature type="domain" description="Peptidase M4 C-terminal" evidence="6">
    <location>
        <begin position="2"/>
        <end position="130"/>
    </location>
</feature>
<dbReference type="InterPro" id="IPR052759">
    <property type="entry name" value="Metalloprotease_M4"/>
</dbReference>
<dbReference type="GO" id="GO:0004222">
    <property type="term" value="F:metalloendopeptidase activity"/>
    <property type="evidence" value="ECO:0007669"/>
    <property type="project" value="InterPro"/>
</dbReference>
<evidence type="ECO:0000256" key="4">
    <source>
        <dbReference type="ARBA" id="ARBA00023049"/>
    </source>
</evidence>
<dbReference type="EMBL" id="LGLN01000032">
    <property type="protein sequence ID" value="KPC33650.1"/>
    <property type="molecule type" value="Genomic_DNA"/>
</dbReference>
<gene>
    <name evidence="7" type="ORF">ABJ99_0790</name>
</gene>
<evidence type="ECO:0000313" key="8">
    <source>
        <dbReference type="Proteomes" id="UP000037891"/>
    </source>
</evidence>
<dbReference type="PATRIC" id="fig|81035.3.peg.852"/>
<protein>
    <submittedName>
        <fullName evidence="7">Metalloprotease</fullName>
    </submittedName>
</protein>
<keyword evidence="1 7" id="KW-0645">Protease</keyword>
<comment type="caution">
    <text evidence="7">The sequence shown here is derived from an EMBL/GenBank/DDBJ whole genome shotgun (WGS) entry which is preliminary data.</text>
</comment>
<organism evidence="7 8">
    <name type="scientific">Pseudomonas syringae pv. cilantro</name>
    <dbReference type="NCBI Taxonomy" id="81035"/>
    <lineage>
        <taxon>Bacteria</taxon>
        <taxon>Pseudomonadati</taxon>
        <taxon>Pseudomonadota</taxon>
        <taxon>Gammaproteobacteria</taxon>
        <taxon>Pseudomonadales</taxon>
        <taxon>Pseudomonadaceae</taxon>
        <taxon>Pseudomonas</taxon>
        <taxon>Pseudomonas syringae</taxon>
    </lineage>
</organism>
<dbReference type="GO" id="GO:0006508">
    <property type="term" value="P:proteolysis"/>
    <property type="evidence" value="ECO:0007669"/>
    <property type="project" value="UniProtKB-KW"/>
</dbReference>
<keyword evidence="2" id="KW-0378">Hydrolase</keyword>
<evidence type="ECO:0000256" key="1">
    <source>
        <dbReference type="ARBA" id="ARBA00022670"/>
    </source>
</evidence>
<evidence type="ECO:0000259" key="6">
    <source>
        <dbReference type="Pfam" id="PF02868"/>
    </source>
</evidence>
<dbReference type="InterPro" id="IPR027268">
    <property type="entry name" value="Peptidase_M4/M1_CTD_sf"/>
</dbReference>
<evidence type="ECO:0000256" key="2">
    <source>
        <dbReference type="ARBA" id="ARBA00022801"/>
    </source>
</evidence>
<dbReference type="PANTHER" id="PTHR43579">
    <property type="match status" value="1"/>
</dbReference>